<dbReference type="RefSeq" id="WP_147848409.1">
    <property type="nucleotide sequence ID" value="NZ_VDUZ01000020.1"/>
</dbReference>
<protein>
    <submittedName>
        <fullName evidence="1">HIT family protein</fullName>
    </submittedName>
</protein>
<dbReference type="Gene3D" id="3.30.428.10">
    <property type="entry name" value="HIT-like"/>
    <property type="match status" value="1"/>
</dbReference>
<dbReference type="Proteomes" id="UP000321638">
    <property type="component" value="Unassembled WGS sequence"/>
</dbReference>
<gene>
    <name evidence="1" type="ORF">FHP25_18350</name>
</gene>
<dbReference type="EMBL" id="VDUZ01000020">
    <property type="protein sequence ID" value="TXL74162.1"/>
    <property type="molecule type" value="Genomic_DNA"/>
</dbReference>
<evidence type="ECO:0000313" key="1">
    <source>
        <dbReference type="EMBL" id="TXL74162.1"/>
    </source>
</evidence>
<comment type="caution">
    <text evidence="1">The sequence shown here is derived from an EMBL/GenBank/DDBJ whole genome shotgun (WGS) entry which is preliminary data.</text>
</comment>
<dbReference type="InterPro" id="IPR036265">
    <property type="entry name" value="HIT-like_sf"/>
</dbReference>
<dbReference type="OrthoDB" id="9784774at2"/>
<dbReference type="SUPFAM" id="SSF54197">
    <property type="entry name" value="HIT-like"/>
    <property type="match status" value="1"/>
</dbReference>
<dbReference type="AlphaFoldDB" id="A0A5C8PJZ1"/>
<name>A0A5C8PJZ1_9HYPH</name>
<reference evidence="1 2" key="1">
    <citation type="submission" date="2019-06" db="EMBL/GenBank/DDBJ databases">
        <title>New taxonomy in bacterial strain CC-CFT640, isolated from vineyard.</title>
        <authorList>
            <person name="Lin S.-Y."/>
            <person name="Tsai C.-F."/>
            <person name="Young C.-C."/>
        </authorList>
    </citation>
    <scope>NUCLEOTIDE SEQUENCE [LARGE SCALE GENOMIC DNA]</scope>
    <source>
        <strain evidence="1 2">CC-CFT640</strain>
    </source>
</reference>
<organism evidence="1 2">
    <name type="scientific">Vineibacter terrae</name>
    <dbReference type="NCBI Taxonomy" id="2586908"/>
    <lineage>
        <taxon>Bacteria</taxon>
        <taxon>Pseudomonadati</taxon>
        <taxon>Pseudomonadota</taxon>
        <taxon>Alphaproteobacteria</taxon>
        <taxon>Hyphomicrobiales</taxon>
        <taxon>Vineibacter</taxon>
    </lineage>
</organism>
<evidence type="ECO:0000313" key="2">
    <source>
        <dbReference type="Proteomes" id="UP000321638"/>
    </source>
</evidence>
<proteinExistence type="predicted"/>
<accession>A0A5C8PJZ1</accession>
<sequence length="148" mass="15996">MATPNVTMSKFGYPASVIAETACWSVQVRPAQATLGALVLVCKEPAATFSDISAQAHAEMKPLVEQIECCLKKAFAYDKINWLMLMMVDPDVHFHVLPRYAGPRAFGGLDFTDPGWPAAPNIGFNPPLGPTTLADLAAHLKRVWAEAA</sequence>
<keyword evidence="2" id="KW-1185">Reference proteome</keyword>